<evidence type="ECO:0000313" key="1">
    <source>
        <dbReference type="EMBL" id="KAK8975279.1"/>
    </source>
</evidence>
<dbReference type="Proteomes" id="UP001396334">
    <property type="component" value="Unassembled WGS sequence"/>
</dbReference>
<evidence type="ECO:0000313" key="2">
    <source>
        <dbReference type="Proteomes" id="UP001396334"/>
    </source>
</evidence>
<accession>A0ABR2NGG7</accession>
<protein>
    <submittedName>
        <fullName evidence="1">Uncharacterized protein</fullName>
    </submittedName>
</protein>
<reference evidence="1 2" key="1">
    <citation type="journal article" date="2024" name="G3 (Bethesda)">
        <title>Genome assembly of Hibiscus sabdariffa L. provides insights into metabolisms of medicinal natural products.</title>
        <authorList>
            <person name="Kim T."/>
        </authorList>
    </citation>
    <scope>NUCLEOTIDE SEQUENCE [LARGE SCALE GENOMIC DNA]</scope>
    <source>
        <strain evidence="1">TK-2024</strain>
        <tissue evidence="1">Old leaves</tissue>
    </source>
</reference>
<keyword evidence="2" id="KW-1185">Reference proteome</keyword>
<proteinExistence type="predicted"/>
<organism evidence="1 2">
    <name type="scientific">Hibiscus sabdariffa</name>
    <name type="common">roselle</name>
    <dbReference type="NCBI Taxonomy" id="183260"/>
    <lineage>
        <taxon>Eukaryota</taxon>
        <taxon>Viridiplantae</taxon>
        <taxon>Streptophyta</taxon>
        <taxon>Embryophyta</taxon>
        <taxon>Tracheophyta</taxon>
        <taxon>Spermatophyta</taxon>
        <taxon>Magnoliopsida</taxon>
        <taxon>eudicotyledons</taxon>
        <taxon>Gunneridae</taxon>
        <taxon>Pentapetalae</taxon>
        <taxon>rosids</taxon>
        <taxon>malvids</taxon>
        <taxon>Malvales</taxon>
        <taxon>Malvaceae</taxon>
        <taxon>Malvoideae</taxon>
        <taxon>Hibiscus</taxon>
    </lineage>
</organism>
<gene>
    <name evidence="1" type="ORF">V6N11_046776</name>
</gene>
<name>A0ABR2NGG7_9ROSI</name>
<sequence length="252" mass="27252">MGKKGCSSRMKDDMGSHYSVLEEDHDMVEGRVEPAVNCESQGVRLLSREKELARNLIASEIVIVEDSHGATKEMSRTAFGIKEGLASGLEKNDVGNSSSVRNSTTCHNLIIEVSDVPSTGKLVKEPSVLNADKHTAVRVDIMGEGRETRSLKGRVLPASIRGVSNASSSKVQLGVRGVSKPGAKVHKRDDQGKLKLALGKRLSSLAADLDLAVVEEEVRAMSNSKSNTVIVNQVEWQTNLMFEKLNASNMQV</sequence>
<dbReference type="EMBL" id="JBBPBN010000148">
    <property type="protein sequence ID" value="KAK8975279.1"/>
    <property type="molecule type" value="Genomic_DNA"/>
</dbReference>
<comment type="caution">
    <text evidence="1">The sequence shown here is derived from an EMBL/GenBank/DDBJ whole genome shotgun (WGS) entry which is preliminary data.</text>
</comment>